<dbReference type="EMBL" id="JBEPBX010000022">
    <property type="protein sequence ID" value="MER6616251.1"/>
    <property type="molecule type" value="Genomic_DNA"/>
</dbReference>
<evidence type="ECO:0000313" key="3">
    <source>
        <dbReference type="Proteomes" id="UP001445472"/>
    </source>
</evidence>
<comment type="caution">
    <text evidence="2">The sequence shown here is derived from an EMBL/GenBank/DDBJ whole genome shotgun (WGS) entry which is preliminary data.</text>
</comment>
<accession>A0ABV1UZM0</accession>
<protein>
    <submittedName>
        <fullName evidence="2">Uncharacterized protein</fullName>
    </submittedName>
</protein>
<gene>
    <name evidence="2" type="ORF">ABT276_23350</name>
</gene>
<sequence>MLLALCRFAGRRLPRDLTPWGRFTVAAFFWNALPFALFAVAQQSVDSGMTAC</sequence>
<keyword evidence="1" id="KW-1133">Transmembrane helix</keyword>
<evidence type="ECO:0000256" key="1">
    <source>
        <dbReference type="SAM" id="Phobius"/>
    </source>
</evidence>
<proteinExistence type="predicted"/>
<dbReference type="RefSeq" id="WP_351977621.1">
    <property type="nucleotide sequence ID" value="NZ_JBEPBX010000022.1"/>
</dbReference>
<keyword evidence="1" id="KW-0812">Transmembrane</keyword>
<reference evidence="2 3" key="1">
    <citation type="submission" date="2024-06" db="EMBL/GenBank/DDBJ databases">
        <title>The Natural Products Discovery Center: Release of the First 8490 Sequenced Strains for Exploring Actinobacteria Biosynthetic Diversity.</title>
        <authorList>
            <person name="Kalkreuter E."/>
            <person name="Kautsar S.A."/>
            <person name="Yang D."/>
            <person name="Bader C.D."/>
            <person name="Teijaro C.N."/>
            <person name="Fluegel L."/>
            <person name="Davis C.M."/>
            <person name="Simpson J.R."/>
            <person name="Lauterbach L."/>
            <person name="Steele A.D."/>
            <person name="Gui C."/>
            <person name="Meng S."/>
            <person name="Li G."/>
            <person name="Viehrig K."/>
            <person name="Ye F."/>
            <person name="Su P."/>
            <person name="Kiefer A.F."/>
            <person name="Nichols A."/>
            <person name="Cepeda A.J."/>
            <person name="Yan W."/>
            <person name="Fan B."/>
            <person name="Jiang Y."/>
            <person name="Adhikari A."/>
            <person name="Zheng C.-J."/>
            <person name="Schuster L."/>
            <person name="Cowan T.M."/>
            <person name="Smanski M.J."/>
            <person name="Chevrette M.G."/>
            <person name="De Carvalho L.P.S."/>
            <person name="Shen B."/>
        </authorList>
    </citation>
    <scope>NUCLEOTIDE SEQUENCE [LARGE SCALE GENOMIC DNA]</scope>
    <source>
        <strain evidence="2 3">NPDC000837</strain>
    </source>
</reference>
<evidence type="ECO:0000313" key="2">
    <source>
        <dbReference type="EMBL" id="MER6616251.1"/>
    </source>
</evidence>
<feature type="transmembrane region" description="Helical" evidence="1">
    <location>
        <begin position="20"/>
        <end position="41"/>
    </location>
</feature>
<dbReference type="Proteomes" id="UP001445472">
    <property type="component" value="Unassembled WGS sequence"/>
</dbReference>
<organism evidence="2 3">
    <name type="scientific">Streptomyces xantholiticus</name>
    <dbReference type="NCBI Taxonomy" id="68285"/>
    <lineage>
        <taxon>Bacteria</taxon>
        <taxon>Bacillati</taxon>
        <taxon>Actinomycetota</taxon>
        <taxon>Actinomycetes</taxon>
        <taxon>Kitasatosporales</taxon>
        <taxon>Streptomycetaceae</taxon>
        <taxon>Streptomyces</taxon>
    </lineage>
</organism>
<name>A0ABV1UZM0_9ACTN</name>
<keyword evidence="1" id="KW-0472">Membrane</keyword>
<keyword evidence="3" id="KW-1185">Reference proteome</keyword>